<keyword evidence="8" id="KW-0804">Transcription</keyword>
<name>A0A420IBG6_9PEZI</name>
<evidence type="ECO:0000313" key="13">
    <source>
        <dbReference type="EMBL" id="RKF71861.1"/>
    </source>
</evidence>
<dbReference type="Proteomes" id="UP000285326">
    <property type="component" value="Unassembled WGS sequence"/>
</dbReference>
<dbReference type="FunFam" id="3.30.160.60:FF:000464">
    <property type="entry name" value="Zinc finger and SCAN domain containing 25"/>
    <property type="match status" value="1"/>
</dbReference>
<comment type="caution">
    <text evidence="13">The sequence shown here is derived from an EMBL/GenBank/DDBJ whole genome shotgun (WGS) entry which is preliminary data.</text>
</comment>
<sequence>MDNSYHHVSALPHSSFLYYTPDVRHGGFSQDQHGNLPSPIYHPHISQSLQPTSTFSPSEISNSNIPLSQIYHCAYSRGPSNVATPSTEYHKTNYLSSNLSSNLLVDTKIQDPDLYYYPSTPPLSASRSITSSPPDYNGLTTPINAAFAGVNRVKEINIADATNHRNWTENGSPPVTPVFIQPSSLMSNCSTNDMLSAVQCSLLSPSPSPFPNQPLTDGDLDFCDPRQLTMLPVTQTNSSPAKSNLPQSLAIVPTFCVDEKSSNKEFSETESIQNIVDSGLLNYPILSQQVQQNFGPISGIDTEEEFVNGLVNFPLTDSAQYFGAKRYRIGSGSGLSINSESFFSADEAERLRETEDSEQVATACPLSPPSSGSEREIKRGKKLRKPRRPTNDAIVDDLDLGQALKTIAKMKTAEPESASDSVRNESSKVSSSQSGAQDKKKKNESRSDMKHNQAPATRRGRKQSMTEDPSKTFLCELCPQRFRRQEHLKRHFRSLHTEDRPFECQECGKKFSRSDNLSQHARTHGSGAIVMGLIEGSEIHGEADADHDRIQGLGSILYRAAAATSGSDTGRSSQGLSSGDDAQTYKKRKRSE</sequence>
<evidence type="ECO:0000256" key="8">
    <source>
        <dbReference type="ARBA" id="ARBA00023163"/>
    </source>
</evidence>
<evidence type="ECO:0000256" key="9">
    <source>
        <dbReference type="ARBA" id="ARBA00023242"/>
    </source>
</evidence>
<evidence type="ECO:0000256" key="7">
    <source>
        <dbReference type="ARBA" id="ARBA00023015"/>
    </source>
</evidence>
<evidence type="ECO:0000256" key="11">
    <source>
        <dbReference type="SAM" id="MobiDB-lite"/>
    </source>
</evidence>
<dbReference type="GO" id="GO:0000981">
    <property type="term" value="F:DNA-binding transcription factor activity, RNA polymerase II-specific"/>
    <property type="evidence" value="ECO:0007669"/>
    <property type="project" value="InterPro"/>
</dbReference>
<proteinExistence type="inferred from homology"/>
<feature type="domain" description="C2H2-type" evidence="12">
    <location>
        <begin position="473"/>
        <end position="501"/>
    </location>
</feature>
<dbReference type="AlphaFoldDB" id="A0A420IBG6"/>
<keyword evidence="3" id="KW-0479">Metal-binding</keyword>
<evidence type="ECO:0000256" key="5">
    <source>
        <dbReference type="ARBA" id="ARBA00022771"/>
    </source>
</evidence>
<dbReference type="GO" id="GO:0005634">
    <property type="term" value="C:nucleus"/>
    <property type="evidence" value="ECO:0007669"/>
    <property type="project" value="UniProtKB-SubCell"/>
</dbReference>
<feature type="region of interest" description="Disordered" evidence="11">
    <location>
        <begin position="410"/>
        <end position="468"/>
    </location>
</feature>
<evidence type="ECO:0000313" key="14">
    <source>
        <dbReference type="Proteomes" id="UP000285326"/>
    </source>
</evidence>
<dbReference type="Gene3D" id="3.30.160.60">
    <property type="entry name" value="Classic Zinc Finger"/>
    <property type="match status" value="2"/>
</dbReference>
<dbReference type="Pfam" id="PF00096">
    <property type="entry name" value="zf-C2H2"/>
    <property type="match status" value="2"/>
</dbReference>
<dbReference type="GO" id="GO:0000785">
    <property type="term" value="C:chromatin"/>
    <property type="evidence" value="ECO:0007669"/>
    <property type="project" value="TreeGrafter"/>
</dbReference>
<accession>A0A420IBG6</accession>
<evidence type="ECO:0000256" key="2">
    <source>
        <dbReference type="ARBA" id="ARBA00006991"/>
    </source>
</evidence>
<feature type="region of interest" description="Disordered" evidence="11">
    <location>
        <begin position="348"/>
        <end position="397"/>
    </location>
</feature>
<gene>
    <name evidence="13" type="ORF">GcM1_250268</name>
</gene>
<keyword evidence="6" id="KW-0862">Zinc</keyword>
<dbReference type="SUPFAM" id="SSF57667">
    <property type="entry name" value="beta-beta-alpha zinc fingers"/>
    <property type="match status" value="1"/>
</dbReference>
<keyword evidence="9" id="KW-0539">Nucleus</keyword>
<dbReference type="PROSITE" id="PS00028">
    <property type="entry name" value="ZINC_FINGER_C2H2_1"/>
    <property type="match status" value="2"/>
</dbReference>
<dbReference type="InterPro" id="IPR036236">
    <property type="entry name" value="Znf_C2H2_sf"/>
</dbReference>
<reference evidence="13 14" key="1">
    <citation type="journal article" date="2018" name="BMC Genomics">
        <title>Comparative genome analyses reveal sequence features reflecting distinct modes of host-adaptation between dicot and monocot powdery mildew.</title>
        <authorList>
            <person name="Wu Y."/>
            <person name="Ma X."/>
            <person name="Pan Z."/>
            <person name="Kale S.D."/>
            <person name="Song Y."/>
            <person name="King H."/>
            <person name="Zhang Q."/>
            <person name="Presley C."/>
            <person name="Deng X."/>
            <person name="Wei C.I."/>
            <person name="Xiao S."/>
        </authorList>
    </citation>
    <scope>NUCLEOTIDE SEQUENCE [LARGE SCALE GENOMIC DNA]</scope>
    <source>
        <strain evidence="13">UMSG1</strain>
    </source>
</reference>
<protein>
    <submittedName>
        <fullName evidence="13">C2H2 finger domain transcription factor sebA</fullName>
    </submittedName>
</protein>
<dbReference type="EMBL" id="MCBS01025005">
    <property type="protein sequence ID" value="RKF71861.1"/>
    <property type="molecule type" value="Genomic_DNA"/>
</dbReference>
<organism evidence="13 14">
    <name type="scientific">Golovinomyces cichoracearum</name>
    <dbReference type="NCBI Taxonomy" id="62708"/>
    <lineage>
        <taxon>Eukaryota</taxon>
        <taxon>Fungi</taxon>
        <taxon>Dikarya</taxon>
        <taxon>Ascomycota</taxon>
        <taxon>Pezizomycotina</taxon>
        <taxon>Leotiomycetes</taxon>
        <taxon>Erysiphales</taxon>
        <taxon>Erysiphaceae</taxon>
        <taxon>Golovinomyces</taxon>
    </lineage>
</organism>
<keyword evidence="7" id="KW-0805">Transcription regulation</keyword>
<evidence type="ECO:0000256" key="4">
    <source>
        <dbReference type="ARBA" id="ARBA00022737"/>
    </source>
</evidence>
<evidence type="ECO:0000256" key="1">
    <source>
        <dbReference type="ARBA" id="ARBA00004123"/>
    </source>
</evidence>
<evidence type="ECO:0000256" key="3">
    <source>
        <dbReference type="ARBA" id="ARBA00022723"/>
    </source>
</evidence>
<feature type="domain" description="C2H2-type" evidence="12">
    <location>
        <begin position="502"/>
        <end position="524"/>
    </location>
</feature>
<dbReference type="GO" id="GO:0008270">
    <property type="term" value="F:zinc ion binding"/>
    <property type="evidence" value="ECO:0007669"/>
    <property type="project" value="UniProtKB-KW"/>
</dbReference>
<comment type="subcellular location">
    <subcellularLocation>
        <location evidence="1">Nucleus</location>
    </subcellularLocation>
</comment>
<dbReference type="SMART" id="SM00355">
    <property type="entry name" value="ZnF_C2H2"/>
    <property type="match status" value="2"/>
</dbReference>
<dbReference type="PANTHER" id="PTHR40626">
    <property type="entry name" value="MIP31509P"/>
    <property type="match status" value="1"/>
</dbReference>
<keyword evidence="4" id="KW-0677">Repeat</keyword>
<dbReference type="PROSITE" id="PS50157">
    <property type="entry name" value="ZINC_FINGER_C2H2_2"/>
    <property type="match status" value="2"/>
</dbReference>
<feature type="compositionally biased region" description="Polar residues" evidence="11">
    <location>
        <begin position="564"/>
        <end position="581"/>
    </location>
</feature>
<comment type="similarity">
    <text evidence="2">Belongs to the krueppel C2H2-type zinc-finger protein family.</text>
</comment>
<dbReference type="GO" id="GO:0000978">
    <property type="term" value="F:RNA polymerase II cis-regulatory region sequence-specific DNA binding"/>
    <property type="evidence" value="ECO:0007669"/>
    <property type="project" value="InterPro"/>
</dbReference>
<keyword evidence="5 10" id="KW-0863">Zinc-finger</keyword>
<feature type="compositionally biased region" description="Basic residues" evidence="11">
    <location>
        <begin position="378"/>
        <end position="388"/>
    </location>
</feature>
<evidence type="ECO:0000256" key="10">
    <source>
        <dbReference type="PROSITE-ProRule" id="PRU00042"/>
    </source>
</evidence>
<evidence type="ECO:0000259" key="12">
    <source>
        <dbReference type="PROSITE" id="PS50157"/>
    </source>
</evidence>
<dbReference type="InterPro" id="IPR013087">
    <property type="entry name" value="Znf_C2H2_type"/>
</dbReference>
<feature type="region of interest" description="Disordered" evidence="11">
    <location>
        <begin position="562"/>
        <end position="592"/>
    </location>
</feature>
<dbReference type="InterPro" id="IPR051059">
    <property type="entry name" value="VerF-like"/>
</dbReference>
<evidence type="ECO:0000256" key="6">
    <source>
        <dbReference type="ARBA" id="ARBA00022833"/>
    </source>
</evidence>
<dbReference type="PANTHER" id="PTHR40626:SF11">
    <property type="entry name" value="ZINC FINGER PROTEIN YPR022C"/>
    <property type="match status" value="1"/>
</dbReference>